<keyword evidence="3 7" id="KW-0812">Transmembrane</keyword>
<feature type="region of interest" description="Disordered" evidence="6">
    <location>
        <begin position="135"/>
        <end position="181"/>
    </location>
</feature>
<proteinExistence type="inferred from homology"/>
<feature type="transmembrane region" description="Helical" evidence="7">
    <location>
        <begin position="9"/>
        <end position="26"/>
    </location>
</feature>
<dbReference type="Proteomes" id="UP000712600">
    <property type="component" value="Unassembled WGS sequence"/>
</dbReference>
<evidence type="ECO:0000313" key="8">
    <source>
        <dbReference type="EMBL" id="KAF3573531.1"/>
    </source>
</evidence>
<keyword evidence="4 7" id="KW-1133">Transmembrane helix</keyword>
<evidence type="ECO:0000256" key="6">
    <source>
        <dbReference type="SAM" id="MobiDB-lite"/>
    </source>
</evidence>
<evidence type="ECO:0000256" key="4">
    <source>
        <dbReference type="ARBA" id="ARBA00022989"/>
    </source>
</evidence>
<reference evidence="8" key="1">
    <citation type="submission" date="2019-12" db="EMBL/GenBank/DDBJ databases">
        <title>Genome sequencing and annotation of Brassica cretica.</title>
        <authorList>
            <person name="Studholme D.J."/>
            <person name="Sarris P."/>
        </authorList>
    </citation>
    <scope>NUCLEOTIDE SEQUENCE</scope>
    <source>
        <strain evidence="8">PFS-109/04</strain>
        <tissue evidence="8">Leaf</tissue>
    </source>
</reference>
<evidence type="ECO:0000256" key="7">
    <source>
        <dbReference type="SAM" id="Phobius"/>
    </source>
</evidence>
<organism evidence="8 9">
    <name type="scientific">Brassica cretica</name>
    <name type="common">Mustard</name>
    <dbReference type="NCBI Taxonomy" id="69181"/>
    <lineage>
        <taxon>Eukaryota</taxon>
        <taxon>Viridiplantae</taxon>
        <taxon>Streptophyta</taxon>
        <taxon>Embryophyta</taxon>
        <taxon>Tracheophyta</taxon>
        <taxon>Spermatophyta</taxon>
        <taxon>Magnoliopsida</taxon>
        <taxon>eudicotyledons</taxon>
        <taxon>Gunneridae</taxon>
        <taxon>Pentapetalae</taxon>
        <taxon>rosids</taxon>
        <taxon>malvids</taxon>
        <taxon>Brassicales</taxon>
        <taxon>Brassicaceae</taxon>
        <taxon>Brassiceae</taxon>
        <taxon>Brassica</taxon>
    </lineage>
</organism>
<evidence type="ECO:0000256" key="3">
    <source>
        <dbReference type="ARBA" id="ARBA00022692"/>
    </source>
</evidence>
<dbReference type="EMBL" id="QGKX02000095">
    <property type="protein sequence ID" value="KAF3573531.1"/>
    <property type="molecule type" value="Genomic_DNA"/>
</dbReference>
<evidence type="ECO:0000256" key="1">
    <source>
        <dbReference type="ARBA" id="ARBA00004141"/>
    </source>
</evidence>
<dbReference type="GO" id="GO:0015245">
    <property type="term" value="F:fatty acid transmembrane transporter activity"/>
    <property type="evidence" value="ECO:0007669"/>
    <property type="project" value="TreeGrafter"/>
</dbReference>
<dbReference type="Gene3D" id="1.10.10.1740">
    <property type="entry name" value="Transmembrane protein 14-like"/>
    <property type="match status" value="1"/>
</dbReference>
<protein>
    <submittedName>
        <fullName evidence="8">Uncharacterized protein</fullName>
    </submittedName>
</protein>
<comment type="caution">
    <text evidence="8">The sequence shown here is derived from an EMBL/GenBank/DDBJ whole genome shotgun (WGS) entry which is preliminary data.</text>
</comment>
<comment type="similarity">
    <text evidence="2">Belongs to the TMEM14 family.</text>
</comment>
<dbReference type="InterPro" id="IPR044890">
    <property type="entry name" value="TMEM14_sf"/>
</dbReference>
<evidence type="ECO:0000256" key="2">
    <source>
        <dbReference type="ARBA" id="ARBA00007590"/>
    </source>
</evidence>
<dbReference type="PANTHER" id="PTHR12668:SF47">
    <property type="entry name" value="PROTEIN FATTY ACID EXPORT 7"/>
    <property type="match status" value="1"/>
</dbReference>
<dbReference type="InterPro" id="IPR005349">
    <property type="entry name" value="TMEM14"/>
</dbReference>
<dbReference type="AlphaFoldDB" id="A0A8S9RLG9"/>
<dbReference type="PANTHER" id="PTHR12668">
    <property type="entry name" value="TRANSMEMBRANE PROTEIN 14, 15"/>
    <property type="match status" value="1"/>
</dbReference>
<dbReference type="Pfam" id="PF03647">
    <property type="entry name" value="Tmemb_14"/>
    <property type="match status" value="1"/>
</dbReference>
<feature type="transmembrane region" description="Helical" evidence="7">
    <location>
        <begin position="55"/>
        <end position="77"/>
    </location>
</feature>
<dbReference type="FunFam" id="1.10.10.1740:FF:000002">
    <property type="entry name" value="Transmembrane protein 14C"/>
    <property type="match status" value="1"/>
</dbReference>
<name>A0A8S9RLG9_BRACR</name>
<evidence type="ECO:0000313" key="9">
    <source>
        <dbReference type="Proteomes" id="UP000712600"/>
    </source>
</evidence>
<gene>
    <name evidence="8" type="ORF">F2Q69_00062574</name>
</gene>
<evidence type="ECO:0000256" key="5">
    <source>
        <dbReference type="ARBA" id="ARBA00023136"/>
    </source>
</evidence>
<sequence>MESSMSQKFTLVYASLLGVGGLMGYLKRGSKISVVAGGGSAALFYYVYKELPENPVLASSIGIVGSAALTGMMGSRYLRTRKVVPAGVVSMVSLVMTGAYLHGLIRSMLTRPTTTKACFWPSKGLGLFLASEIEGESKESKENQRRTKKRKTNRTQGRGIENEKEESKKNRRSALSVSHDS</sequence>
<feature type="transmembrane region" description="Helical" evidence="7">
    <location>
        <begin position="83"/>
        <end position="101"/>
    </location>
</feature>
<dbReference type="GO" id="GO:0009706">
    <property type="term" value="C:chloroplast inner membrane"/>
    <property type="evidence" value="ECO:0007669"/>
    <property type="project" value="TreeGrafter"/>
</dbReference>
<keyword evidence="5 7" id="KW-0472">Membrane</keyword>
<feature type="compositionally biased region" description="Basic and acidic residues" evidence="6">
    <location>
        <begin position="135"/>
        <end position="145"/>
    </location>
</feature>
<comment type="subcellular location">
    <subcellularLocation>
        <location evidence="1">Membrane</location>
        <topology evidence="1">Multi-pass membrane protein</topology>
    </subcellularLocation>
</comment>
<accession>A0A8S9RLG9</accession>